<evidence type="ECO:0000313" key="4">
    <source>
        <dbReference type="EMBL" id="KAK4466353.1"/>
    </source>
</evidence>
<dbReference type="PROSITE" id="PS50088">
    <property type="entry name" value="ANK_REPEAT"/>
    <property type="match status" value="1"/>
</dbReference>
<dbReference type="InterPro" id="IPR007111">
    <property type="entry name" value="NACHT_NTPase"/>
</dbReference>
<dbReference type="EMBL" id="MU864932">
    <property type="protein sequence ID" value="KAK4466353.1"/>
    <property type="molecule type" value="Genomic_DNA"/>
</dbReference>
<comment type="caution">
    <text evidence="4">The sequence shown here is derived from an EMBL/GenBank/DDBJ whole genome shotgun (WGS) entry which is preliminary data.</text>
</comment>
<evidence type="ECO:0000256" key="1">
    <source>
        <dbReference type="ARBA" id="ARBA00022737"/>
    </source>
</evidence>
<keyword evidence="5" id="KW-1185">Reference proteome</keyword>
<keyword evidence="2" id="KW-0040">ANK repeat</keyword>
<name>A0AAV9HZY7_9PEZI</name>
<dbReference type="PANTHER" id="PTHR10039:SF16">
    <property type="entry name" value="GPI INOSITOL-DEACYLASE"/>
    <property type="match status" value="1"/>
</dbReference>
<gene>
    <name evidence="4" type="ORF">QBC42DRAFT_192955</name>
</gene>
<feature type="repeat" description="ANK" evidence="2">
    <location>
        <begin position="866"/>
        <end position="898"/>
    </location>
</feature>
<evidence type="ECO:0000256" key="2">
    <source>
        <dbReference type="PROSITE-ProRule" id="PRU00023"/>
    </source>
</evidence>
<dbReference type="Pfam" id="PF24883">
    <property type="entry name" value="NPHP3_N"/>
    <property type="match status" value="1"/>
</dbReference>
<dbReference type="InterPro" id="IPR036770">
    <property type="entry name" value="Ankyrin_rpt-contain_sf"/>
</dbReference>
<dbReference type="SUPFAM" id="SSF48403">
    <property type="entry name" value="Ankyrin repeat"/>
    <property type="match status" value="1"/>
</dbReference>
<organism evidence="4 5">
    <name type="scientific">Cladorrhinum samala</name>
    <dbReference type="NCBI Taxonomy" id="585594"/>
    <lineage>
        <taxon>Eukaryota</taxon>
        <taxon>Fungi</taxon>
        <taxon>Dikarya</taxon>
        <taxon>Ascomycota</taxon>
        <taxon>Pezizomycotina</taxon>
        <taxon>Sordariomycetes</taxon>
        <taxon>Sordariomycetidae</taxon>
        <taxon>Sordariales</taxon>
        <taxon>Podosporaceae</taxon>
        <taxon>Cladorrhinum</taxon>
    </lineage>
</organism>
<evidence type="ECO:0000313" key="5">
    <source>
        <dbReference type="Proteomes" id="UP001321749"/>
    </source>
</evidence>
<sequence>MAEAIGLAASIIAVVQIAGTITTICKSFIDGVQDYPKDLRLIYVETSSLVVVIDGLKLLDPKNTADATSLTIVLAPDGPVEGCRAALARLEQLLSSESIHRSDVQNEPMTKKRRIKASLASLAWPLKATKAKEILAEVMQHKATISLALAGETLKGIQKVQHTLDQIQKDLSEDQRRQVCLWFRQIDPSILHNSAIGLYEPGTADWVSRCEQWQDWIQLKSRCLWVHGIPGAGKTILASRLIEQLKAHCANDQDHALFTTYYYCYHGHNQDETTPLVRWIISDLCWRTDVIPQQAYSMFQQGHAPSLKDLLGCLSAVLQLCALDAVFVVIDALDESQERHNLLKLLQNLASDNRFKKLQLLATSREYIEIEQAMLPISEEISMSENANVQEDIRRVVTARINSHPKFQRWSSSLCAEVEDALSAGARGMFRWAVCQLDILQRLPNNPNRIRTAIKSLPRTLDETYERIFSMIRDEEKLLVRHALHWLMITDIVQANNWPNREFFLSAQELADACSILDIPGGNRYGPFDISTLRESCGCLIRFVPFQRKGEKPTIAHYTVREYLESKRSSTACASFFRVEQSSYMDTLLAMLRTTAIPHKNWNCASLMSAANKMKNLCGYILMSALQDLDVSGELLFREYTTEVPQPILELLNPSCPEFSLLAHALTPVTFANNRQGRLDMAIFSLSLRQMDTKYLCMFLHKTVGWMLTWPAPPQKSTLGILVNILTSKFHHQHSRLWTLARQLIERDKSLLWTEFTVIAPIVWSRYPWVESPPKTYTPFDELATGPITGKLPEVLAQLGDAAALRFLLDSFAKDIDITSTLLYCIIMSGCVFAEDLAGEYFDEDFEGFTQSFHIRLLEALDCRPSYVTPLQLAVAVGSEDIVKQLLEVGADPNELGGTQCLPWEKDSTLFRCNRLHHHSPLNIARTSDLYLVKKQEAAHKHWEESSTHMQELLLEYGATDFVRDEAKTSKRSLRWIDLVMEK</sequence>
<reference evidence="4" key="1">
    <citation type="journal article" date="2023" name="Mol. Phylogenet. Evol.">
        <title>Genome-scale phylogeny and comparative genomics of the fungal order Sordariales.</title>
        <authorList>
            <person name="Hensen N."/>
            <person name="Bonometti L."/>
            <person name="Westerberg I."/>
            <person name="Brannstrom I.O."/>
            <person name="Guillou S."/>
            <person name="Cros-Aarteil S."/>
            <person name="Calhoun S."/>
            <person name="Haridas S."/>
            <person name="Kuo A."/>
            <person name="Mondo S."/>
            <person name="Pangilinan J."/>
            <person name="Riley R."/>
            <person name="LaButti K."/>
            <person name="Andreopoulos B."/>
            <person name="Lipzen A."/>
            <person name="Chen C."/>
            <person name="Yan M."/>
            <person name="Daum C."/>
            <person name="Ng V."/>
            <person name="Clum A."/>
            <person name="Steindorff A."/>
            <person name="Ohm R.A."/>
            <person name="Martin F."/>
            <person name="Silar P."/>
            <person name="Natvig D.O."/>
            <person name="Lalanne C."/>
            <person name="Gautier V."/>
            <person name="Ament-Velasquez S.L."/>
            <person name="Kruys A."/>
            <person name="Hutchinson M.I."/>
            <person name="Powell A.J."/>
            <person name="Barry K."/>
            <person name="Miller A.N."/>
            <person name="Grigoriev I.V."/>
            <person name="Debuchy R."/>
            <person name="Gladieux P."/>
            <person name="Hiltunen Thoren M."/>
            <person name="Johannesson H."/>
        </authorList>
    </citation>
    <scope>NUCLEOTIDE SEQUENCE</scope>
    <source>
        <strain evidence="4">PSN324</strain>
    </source>
</reference>
<dbReference type="Pfam" id="PF00023">
    <property type="entry name" value="Ank"/>
    <property type="match status" value="1"/>
</dbReference>
<evidence type="ECO:0000259" key="3">
    <source>
        <dbReference type="PROSITE" id="PS50837"/>
    </source>
</evidence>
<feature type="domain" description="NACHT" evidence="3">
    <location>
        <begin position="222"/>
        <end position="365"/>
    </location>
</feature>
<dbReference type="PROSITE" id="PS50837">
    <property type="entry name" value="NACHT"/>
    <property type="match status" value="1"/>
</dbReference>
<dbReference type="InterPro" id="IPR002110">
    <property type="entry name" value="Ankyrin_rpt"/>
</dbReference>
<dbReference type="Gene3D" id="3.40.50.300">
    <property type="entry name" value="P-loop containing nucleotide triphosphate hydrolases"/>
    <property type="match status" value="1"/>
</dbReference>
<dbReference type="PANTHER" id="PTHR10039">
    <property type="entry name" value="AMELOGENIN"/>
    <property type="match status" value="1"/>
</dbReference>
<dbReference type="SUPFAM" id="SSF52540">
    <property type="entry name" value="P-loop containing nucleoside triphosphate hydrolases"/>
    <property type="match status" value="1"/>
</dbReference>
<reference evidence="4" key="2">
    <citation type="submission" date="2023-06" db="EMBL/GenBank/DDBJ databases">
        <authorList>
            <consortium name="Lawrence Berkeley National Laboratory"/>
            <person name="Mondo S.J."/>
            <person name="Hensen N."/>
            <person name="Bonometti L."/>
            <person name="Westerberg I."/>
            <person name="Brannstrom I.O."/>
            <person name="Guillou S."/>
            <person name="Cros-Aarteil S."/>
            <person name="Calhoun S."/>
            <person name="Haridas S."/>
            <person name="Kuo A."/>
            <person name="Pangilinan J."/>
            <person name="Riley R."/>
            <person name="Labutti K."/>
            <person name="Andreopoulos B."/>
            <person name="Lipzen A."/>
            <person name="Chen C."/>
            <person name="Yanf M."/>
            <person name="Daum C."/>
            <person name="Ng V."/>
            <person name="Clum A."/>
            <person name="Steindorff A."/>
            <person name="Ohm R."/>
            <person name="Martin F."/>
            <person name="Silar P."/>
            <person name="Natvig D."/>
            <person name="Lalanne C."/>
            <person name="Gautier V."/>
            <person name="Ament-Velasquez S.L."/>
            <person name="Kruys A."/>
            <person name="Hutchinson M.I."/>
            <person name="Powell A.J."/>
            <person name="Barry K."/>
            <person name="Miller A.N."/>
            <person name="Grigoriev I.V."/>
            <person name="Debuchy R."/>
            <person name="Gladieux P."/>
            <person name="Thoren M.H."/>
            <person name="Johannesson H."/>
        </authorList>
    </citation>
    <scope>NUCLEOTIDE SEQUENCE</scope>
    <source>
        <strain evidence="4">PSN324</strain>
    </source>
</reference>
<dbReference type="InterPro" id="IPR056884">
    <property type="entry name" value="NPHP3-like_N"/>
</dbReference>
<dbReference type="Proteomes" id="UP001321749">
    <property type="component" value="Unassembled WGS sequence"/>
</dbReference>
<dbReference type="SMART" id="SM00248">
    <property type="entry name" value="ANK"/>
    <property type="match status" value="2"/>
</dbReference>
<dbReference type="Gene3D" id="1.25.40.20">
    <property type="entry name" value="Ankyrin repeat-containing domain"/>
    <property type="match status" value="1"/>
</dbReference>
<protein>
    <recommendedName>
        <fullName evidence="3">NACHT domain-containing protein</fullName>
    </recommendedName>
</protein>
<proteinExistence type="predicted"/>
<dbReference type="AlphaFoldDB" id="A0AAV9HZY7"/>
<dbReference type="PROSITE" id="PS50297">
    <property type="entry name" value="ANK_REP_REGION"/>
    <property type="match status" value="1"/>
</dbReference>
<keyword evidence="1" id="KW-0677">Repeat</keyword>
<accession>A0AAV9HZY7</accession>
<dbReference type="InterPro" id="IPR027417">
    <property type="entry name" value="P-loop_NTPase"/>
</dbReference>